<gene>
    <name evidence="6" type="ORF">GF068_33975</name>
</gene>
<evidence type="ECO:0000256" key="2">
    <source>
        <dbReference type="ARBA" id="ARBA00022692"/>
    </source>
</evidence>
<organism evidence="6 7">
    <name type="scientific">Polyangium spumosum</name>
    <dbReference type="NCBI Taxonomy" id="889282"/>
    <lineage>
        <taxon>Bacteria</taxon>
        <taxon>Pseudomonadati</taxon>
        <taxon>Myxococcota</taxon>
        <taxon>Polyangia</taxon>
        <taxon>Polyangiales</taxon>
        <taxon>Polyangiaceae</taxon>
        <taxon>Polyangium</taxon>
    </lineage>
</organism>
<dbReference type="RefSeq" id="WP_153823693.1">
    <property type="nucleotide sequence ID" value="NZ_WJIE01000014.1"/>
</dbReference>
<dbReference type="Pfam" id="PF01124">
    <property type="entry name" value="MAPEG"/>
    <property type="match status" value="1"/>
</dbReference>
<reference evidence="6 7" key="1">
    <citation type="submission" date="2019-10" db="EMBL/GenBank/DDBJ databases">
        <title>A soil myxobacterium in the family Polyangiaceae.</title>
        <authorList>
            <person name="Li Y."/>
            <person name="Wang J."/>
        </authorList>
    </citation>
    <scope>NUCLEOTIDE SEQUENCE [LARGE SCALE GENOMIC DNA]</scope>
    <source>
        <strain evidence="6 7">DSM 14734</strain>
    </source>
</reference>
<comment type="subcellular location">
    <subcellularLocation>
        <location evidence="1">Membrane</location>
        <topology evidence="1">Multi-pass membrane protein</topology>
    </subcellularLocation>
</comment>
<evidence type="ECO:0000256" key="3">
    <source>
        <dbReference type="ARBA" id="ARBA00022989"/>
    </source>
</evidence>
<dbReference type="Gene3D" id="1.20.120.550">
    <property type="entry name" value="Membrane associated eicosanoid/glutathione metabolism-like domain"/>
    <property type="match status" value="1"/>
</dbReference>
<feature type="transmembrane region" description="Helical" evidence="5">
    <location>
        <begin position="111"/>
        <end position="128"/>
    </location>
</feature>
<sequence length="132" mass="14307">MPTKDLALPALTTIVALITYFVLTLNVGRARGKFNVPAPQTSGNPDFERVLRVQQNTVEQIILFLPSLWLCALFTSPKLAAGLGGVWILGRILYAWGYYKAAEKRGPGFGIALLSTLSLLIGSIYGVITTLL</sequence>
<dbReference type="Proteomes" id="UP000440224">
    <property type="component" value="Unassembled WGS sequence"/>
</dbReference>
<accession>A0A6N7Q2Q5</accession>
<proteinExistence type="predicted"/>
<evidence type="ECO:0000313" key="7">
    <source>
        <dbReference type="Proteomes" id="UP000440224"/>
    </source>
</evidence>
<dbReference type="PANTHER" id="PTHR10250:SF15">
    <property type="entry name" value="MICROSOMAL GLUTATHIONE S-TRANSFERASE-RELATED"/>
    <property type="match status" value="1"/>
</dbReference>
<dbReference type="GO" id="GO:0004364">
    <property type="term" value="F:glutathione transferase activity"/>
    <property type="evidence" value="ECO:0007669"/>
    <property type="project" value="TreeGrafter"/>
</dbReference>
<name>A0A6N7Q2Q5_9BACT</name>
<dbReference type="InterPro" id="IPR050997">
    <property type="entry name" value="MAPEG"/>
</dbReference>
<dbReference type="OrthoDB" id="464934at2"/>
<evidence type="ECO:0000256" key="1">
    <source>
        <dbReference type="ARBA" id="ARBA00004141"/>
    </source>
</evidence>
<dbReference type="SUPFAM" id="SSF161084">
    <property type="entry name" value="MAPEG domain-like"/>
    <property type="match status" value="1"/>
</dbReference>
<dbReference type="EMBL" id="WJIE01000014">
    <property type="protein sequence ID" value="MRG96895.1"/>
    <property type="molecule type" value="Genomic_DNA"/>
</dbReference>
<dbReference type="PANTHER" id="PTHR10250">
    <property type="entry name" value="MICROSOMAL GLUTATHIONE S-TRANSFERASE"/>
    <property type="match status" value="1"/>
</dbReference>
<dbReference type="GO" id="GO:0006691">
    <property type="term" value="P:leukotriene metabolic process"/>
    <property type="evidence" value="ECO:0007669"/>
    <property type="project" value="UniProtKB-ARBA"/>
</dbReference>
<evidence type="ECO:0000256" key="5">
    <source>
        <dbReference type="SAM" id="Phobius"/>
    </source>
</evidence>
<keyword evidence="4 5" id="KW-0472">Membrane</keyword>
<protein>
    <submittedName>
        <fullName evidence="6">MAPEG family protein</fullName>
    </submittedName>
</protein>
<evidence type="ECO:0000313" key="6">
    <source>
        <dbReference type="EMBL" id="MRG96895.1"/>
    </source>
</evidence>
<evidence type="ECO:0000256" key="4">
    <source>
        <dbReference type="ARBA" id="ARBA00023136"/>
    </source>
</evidence>
<keyword evidence="3 5" id="KW-1133">Transmembrane helix</keyword>
<keyword evidence="7" id="KW-1185">Reference proteome</keyword>
<feature type="transmembrane region" description="Helical" evidence="5">
    <location>
        <begin position="6"/>
        <end position="25"/>
    </location>
</feature>
<dbReference type="GO" id="GO:0016020">
    <property type="term" value="C:membrane"/>
    <property type="evidence" value="ECO:0007669"/>
    <property type="project" value="UniProtKB-SubCell"/>
</dbReference>
<dbReference type="InterPro" id="IPR023352">
    <property type="entry name" value="MAPEG-like_dom_sf"/>
</dbReference>
<dbReference type="GO" id="GO:0004602">
    <property type="term" value="F:glutathione peroxidase activity"/>
    <property type="evidence" value="ECO:0007669"/>
    <property type="project" value="TreeGrafter"/>
</dbReference>
<keyword evidence="2 5" id="KW-0812">Transmembrane</keyword>
<comment type="caution">
    <text evidence="6">The sequence shown here is derived from an EMBL/GenBank/DDBJ whole genome shotgun (WGS) entry which is preliminary data.</text>
</comment>
<dbReference type="InterPro" id="IPR001129">
    <property type="entry name" value="Membr-assoc_MAPEG"/>
</dbReference>
<dbReference type="AlphaFoldDB" id="A0A6N7Q2Q5"/>